<dbReference type="Proteomes" id="UP000006903">
    <property type="component" value="Chromosome"/>
</dbReference>
<reference evidence="1 2" key="1">
    <citation type="journal article" date="2009" name="J. Bacteriol.">
        <title>Complete genome sequence of the anaerobic, protein-degrading hyperthermophilic crenarchaeon Desulfurococcus kamchatkensis.</title>
        <authorList>
            <person name="Ravin N.V."/>
            <person name="Mardanov A.V."/>
            <person name="Beletsky A.V."/>
            <person name="Kublanov I.V."/>
            <person name="Kolganova T.V."/>
            <person name="Lebedinsky A.V."/>
            <person name="Chernyh N.A."/>
            <person name="Bonch-Osmolovskaya E.A."/>
            <person name="Skryabin K.G."/>
        </authorList>
    </citation>
    <scope>NUCLEOTIDE SEQUENCE [LARGE SCALE GENOMIC DNA]</scope>
    <source>
        <strain evidence="2">DSM 18924 / JCM 16383 / VKM B-2413 / 1221n</strain>
    </source>
</reference>
<evidence type="ECO:0000313" key="2">
    <source>
        <dbReference type="Proteomes" id="UP000006903"/>
    </source>
</evidence>
<evidence type="ECO:0000313" key="1">
    <source>
        <dbReference type="EMBL" id="ACL10469.1"/>
    </source>
</evidence>
<dbReference type="RefSeq" id="WP_012607811.1">
    <property type="nucleotide sequence ID" value="NC_011766.1"/>
</dbReference>
<organism evidence="1 2">
    <name type="scientific">Desulfurococcus amylolyticus (strain DSM 18924 / JCM 16383 / VKM B-2413 / 1221n)</name>
    <name type="common">Desulfurococcus kamchatkensis</name>
    <dbReference type="NCBI Taxonomy" id="490899"/>
    <lineage>
        <taxon>Archaea</taxon>
        <taxon>Thermoproteota</taxon>
        <taxon>Thermoprotei</taxon>
        <taxon>Desulfurococcales</taxon>
        <taxon>Desulfurococcaceae</taxon>
        <taxon>Desulfurococcus</taxon>
    </lineage>
</organism>
<dbReference type="eggNOG" id="arCOG00578">
    <property type="taxonomic scope" value="Archaea"/>
</dbReference>
<proteinExistence type="predicted"/>
<dbReference type="EMBL" id="CP001140">
    <property type="protein sequence ID" value="ACL10469.1"/>
    <property type="molecule type" value="Genomic_DNA"/>
</dbReference>
<name>B8D356_DESA1</name>
<dbReference type="AlphaFoldDB" id="B8D356"/>
<dbReference type="InterPro" id="IPR009563">
    <property type="entry name" value="SSSCA1"/>
</dbReference>
<sequence length="120" mass="13370">MSSQDPIKIMAELLKSGAVMLAETCPVEGCNLPLFKLKSGEVVCPLHGRIHVVKTDEEAKEVYSRATLSMLLEKVEATAIRVIDSLISEPDIDSTEIIKWLEVLERVARLKIIARKRDTP</sequence>
<accession>B8D356</accession>
<dbReference type="NCBIfam" id="NF001647">
    <property type="entry name" value="PRK00420.1-4"/>
    <property type="match status" value="1"/>
</dbReference>
<dbReference type="GeneID" id="7171517"/>
<dbReference type="HOGENOM" id="CLU_142653_1_0_2"/>
<protein>
    <submittedName>
        <fullName evidence="1">Uncharacterized Zn-finger containing protein</fullName>
    </submittedName>
</protein>
<dbReference type="KEGG" id="dka:DKAM_0140"/>
<dbReference type="Pfam" id="PF06677">
    <property type="entry name" value="Auto_anti-p27"/>
    <property type="match status" value="1"/>
</dbReference>
<gene>
    <name evidence="1" type="ordered locus">DKAM_0140</name>
</gene>